<dbReference type="Proteomes" id="UP000198823">
    <property type="component" value="Unassembled WGS sequence"/>
</dbReference>
<accession>A0A1G7BQ22</accession>
<dbReference type="AlphaFoldDB" id="A0A1G7BQ22"/>
<evidence type="ECO:0000313" key="2">
    <source>
        <dbReference type="Proteomes" id="UP000198823"/>
    </source>
</evidence>
<keyword evidence="1" id="KW-0946">Virion</keyword>
<dbReference type="RefSeq" id="WP_092096003.1">
    <property type="nucleotide sequence ID" value="NZ_FNAR01000006.1"/>
</dbReference>
<keyword evidence="1" id="KW-0167">Capsid protein</keyword>
<proteinExistence type="predicted"/>
<dbReference type="EMBL" id="FNAR01000006">
    <property type="protein sequence ID" value="SDE29032.1"/>
    <property type="molecule type" value="Genomic_DNA"/>
</dbReference>
<dbReference type="Pfam" id="PF10612">
    <property type="entry name" value="Spore-coat_CotZ"/>
    <property type="match status" value="1"/>
</dbReference>
<gene>
    <name evidence="1" type="ORF">SAMN04488126_10668</name>
</gene>
<protein>
    <submittedName>
        <fullName evidence="1">Spore coat protein Z</fullName>
    </submittedName>
</protein>
<dbReference type="InterPro" id="IPR019593">
    <property type="entry name" value="Spore_coat_protein_Z/Y"/>
</dbReference>
<evidence type="ECO:0000313" key="1">
    <source>
        <dbReference type="EMBL" id="SDE29032.1"/>
    </source>
</evidence>
<dbReference type="OrthoDB" id="1655185at2"/>
<sequence length="154" mass="16719">MSCCGDKKDFTAGSSSFDHCLCDVIKAVKHIQDAGTDDNCEDCPTSCFTKPLGGLASPTAFNTRVINLLTKDGTPFKVHKPDCTKSGTPTYSFTCFRVEKIIGDCCVMLRAVFKDPSSTTNPWKATGLCVTVDIRCFCGIICVDDVFVDLCPYD</sequence>
<reference evidence="1 2" key="1">
    <citation type="submission" date="2016-10" db="EMBL/GenBank/DDBJ databases">
        <authorList>
            <person name="de Groot N.N."/>
        </authorList>
    </citation>
    <scope>NUCLEOTIDE SEQUENCE [LARGE SCALE GENOMIC DNA]</scope>
    <source>
        <strain evidence="1 2">CGMCC 1.6762</strain>
    </source>
</reference>
<organism evidence="1 2">
    <name type="scientific">Bhargavaea beijingensis</name>
    <dbReference type="NCBI Taxonomy" id="426756"/>
    <lineage>
        <taxon>Bacteria</taxon>
        <taxon>Bacillati</taxon>
        <taxon>Bacillota</taxon>
        <taxon>Bacilli</taxon>
        <taxon>Bacillales</taxon>
        <taxon>Caryophanaceae</taxon>
        <taxon>Bhargavaea</taxon>
    </lineage>
</organism>
<name>A0A1G7BQ22_9BACL</name>
<dbReference type="STRING" id="426756.SAMN04488126_10668"/>